<dbReference type="GeneID" id="110197172"/>
<protein>
    <submittedName>
        <fullName evidence="4">Oral cancer-overexpressed protein 1</fullName>
    </submittedName>
</protein>
<feature type="domain" description="Essential protein Yae1 N-terminal" evidence="2">
    <location>
        <begin position="23"/>
        <end position="60"/>
    </location>
</feature>
<comment type="similarity">
    <text evidence="1">Belongs to the LTO1 family.</text>
</comment>
<dbReference type="AlphaFoldDB" id="A0A6P5IWI3"/>
<evidence type="ECO:0000313" key="3">
    <source>
        <dbReference type="Proteomes" id="UP000515140"/>
    </source>
</evidence>
<gene>
    <name evidence="4" type="primary">ORAOV1</name>
</gene>
<sequence length="137" mass="15295">MNRSPDLFDAIVMAEERYHGEAYQEGYAEGSSLGLTEGRRYGVSQGANVGSEIGCYQGFAFTWKCLLSECTTEKDSKKRRMLDSLLGMMQKFPYADPTYAQLHEDLDRIRGKFKQVCSLLSVQPNFRVGPGGSALSF</sequence>
<organism evidence="3 4">
    <name type="scientific">Phascolarctos cinereus</name>
    <name type="common">Koala</name>
    <dbReference type="NCBI Taxonomy" id="38626"/>
    <lineage>
        <taxon>Eukaryota</taxon>
        <taxon>Metazoa</taxon>
        <taxon>Chordata</taxon>
        <taxon>Craniata</taxon>
        <taxon>Vertebrata</taxon>
        <taxon>Euteleostomi</taxon>
        <taxon>Mammalia</taxon>
        <taxon>Metatheria</taxon>
        <taxon>Diprotodontia</taxon>
        <taxon>Phascolarctidae</taxon>
        <taxon>Phascolarctos</taxon>
    </lineage>
</organism>
<dbReference type="InterPro" id="IPR052436">
    <property type="entry name" value="LTO1_adapter"/>
</dbReference>
<dbReference type="InParanoid" id="A0A6P5IWI3"/>
<dbReference type="Pfam" id="PF09811">
    <property type="entry name" value="Yae1_N"/>
    <property type="match status" value="1"/>
</dbReference>
<evidence type="ECO:0000256" key="1">
    <source>
        <dbReference type="ARBA" id="ARBA00038090"/>
    </source>
</evidence>
<dbReference type="PANTHER" id="PTHR28532">
    <property type="entry name" value="GEO13458P1"/>
    <property type="match status" value="1"/>
</dbReference>
<dbReference type="InterPro" id="IPR019191">
    <property type="entry name" value="Essential_protein_Yae1_N"/>
</dbReference>
<dbReference type="FunCoup" id="A0A6P5IWI3">
    <property type="interactions" value="941"/>
</dbReference>
<dbReference type="OMA" id="FKQVCSM"/>
<keyword evidence="3" id="KW-1185">Reference proteome</keyword>
<name>A0A6P5IWI3_PHACI</name>
<dbReference type="PANTHER" id="PTHR28532:SF1">
    <property type="entry name" value="ORAL CANCER OVEREXPRESSED 1"/>
    <property type="match status" value="1"/>
</dbReference>
<evidence type="ECO:0000313" key="4">
    <source>
        <dbReference type="RefSeq" id="XP_020826507.1"/>
    </source>
</evidence>
<dbReference type="KEGG" id="pcw:110197172"/>
<reference evidence="4" key="1">
    <citation type="submission" date="2025-08" db="UniProtKB">
        <authorList>
            <consortium name="RefSeq"/>
        </authorList>
    </citation>
    <scope>IDENTIFICATION</scope>
    <source>
        <tissue evidence="4">Spleen</tissue>
    </source>
</reference>
<dbReference type="RefSeq" id="XP_020826507.1">
    <property type="nucleotide sequence ID" value="XM_020970848.1"/>
</dbReference>
<dbReference type="CTD" id="220064"/>
<dbReference type="Proteomes" id="UP000515140">
    <property type="component" value="Unplaced"/>
</dbReference>
<accession>A0A6P5IWI3</accession>
<evidence type="ECO:0000259" key="2">
    <source>
        <dbReference type="Pfam" id="PF09811"/>
    </source>
</evidence>
<proteinExistence type="inferred from homology"/>